<reference evidence="3 4" key="1">
    <citation type="submission" date="2019-07" db="EMBL/GenBank/DDBJ databases">
        <title>Genomic Encyclopedia of Archaeal and Bacterial Type Strains, Phase II (KMG-II): from individual species to whole genera.</title>
        <authorList>
            <person name="Goeker M."/>
        </authorList>
    </citation>
    <scope>NUCLEOTIDE SEQUENCE [LARGE SCALE GENOMIC DNA]</scope>
    <source>
        <strain evidence="3 4">DSM 46842</strain>
    </source>
</reference>
<dbReference type="SUPFAM" id="SSF109854">
    <property type="entry name" value="DinB/YfiT-like putative metalloenzymes"/>
    <property type="match status" value="1"/>
</dbReference>
<dbReference type="NCBIfam" id="TIGR03083">
    <property type="entry name" value="maleylpyruvate isomerase family mycothiol-dependent enzyme"/>
    <property type="match status" value="1"/>
</dbReference>
<dbReference type="Pfam" id="PF11716">
    <property type="entry name" value="MDMPI_N"/>
    <property type="match status" value="1"/>
</dbReference>
<dbReference type="RefSeq" id="WP_166532203.1">
    <property type="nucleotide sequence ID" value="NZ_VNHW01000003.1"/>
</dbReference>
<accession>A0A5S5CZ14</accession>
<feature type="region of interest" description="Disordered" evidence="1">
    <location>
        <begin position="204"/>
        <end position="236"/>
    </location>
</feature>
<evidence type="ECO:0000256" key="1">
    <source>
        <dbReference type="SAM" id="MobiDB-lite"/>
    </source>
</evidence>
<sequence>MNAMAMARGERVDLADFLDTLQPQQWDAPTLCAGWRVRDVVAHVVSYEEHGLNDLVKRLARARFAPHRLNDVAVLEYNERTPQELLRFLRDHSEPRGVTGGRGGGVGLVDALIHHQDIRRPLGMPRTIPAERLLHALPFAVTAPPLRGFWTARGVRLVATDLDWSRGRGPEARGTAEAILMTMAGRPAAARDLDGPGATILQRRLGIQAAATPSAAAPEQGGSSRPRRRRDPPPAP</sequence>
<name>A0A5S5CZ14_9ACTN</name>
<dbReference type="InterPro" id="IPR024344">
    <property type="entry name" value="MDMPI_metal-binding"/>
</dbReference>
<dbReference type="InterPro" id="IPR034660">
    <property type="entry name" value="DinB/YfiT-like"/>
</dbReference>
<dbReference type="AlphaFoldDB" id="A0A5S5CZ14"/>
<dbReference type="Gene3D" id="1.20.120.450">
    <property type="entry name" value="dinb family like domain"/>
    <property type="match status" value="1"/>
</dbReference>
<gene>
    <name evidence="3" type="ORF">BD833_103139</name>
</gene>
<keyword evidence="4" id="KW-1185">Reference proteome</keyword>
<evidence type="ECO:0000313" key="4">
    <source>
        <dbReference type="Proteomes" id="UP000322499"/>
    </source>
</evidence>
<dbReference type="Proteomes" id="UP000322499">
    <property type="component" value="Unassembled WGS sequence"/>
</dbReference>
<dbReference type="InterPro" id="IPR017517">
    <property type="entry name" value="Maleyloyr_isom"/>
</dbReference>
<evidence type="ECO:0000313" key="3">
    <source>
        <dbReference type="EMBL" id="TYP88983.1"/>
    </source>
</evidence>
<organism evidence="3 4">
    <name type="scientific">Blastococcus xanthinilyticus</name>
    <dbReference type="NCBI Taxonomy" id="1564164"/>
    <lineage>
        <taxon>Bacteria</taxon>
        <taxon>Bacillati</taxon>
        <taxon>Actinomycetota</taxon>
        <taxon>Actinomycetes</taxon>
        <taxon>Geodermatophilales</taxon>
        <taxon>Geodermatophilaceae</taxon>
        <taxon>Blastococcus</taxon>
    </lineage>
</organism>
<dbReference type="EMBL" id="VNHW01000003">
    <property type="protein sequence ID" value="TYP88983.1"/>
    <property type="molecule type" value="Genomic_DNA"/>
</dbReference>
<evidence type="ECO:0000259" key="2">
    <source>
        <dbReference type="Pfam" id="PF11716"/>
    </source>
</evidence>
<protein>
    <submittedName>
        <fullName evidence="3">Uncharacterized protein (TIGR03083 family)</fullName>
    </submittedName>
</protein>
<proteinExistence type="predicted"/>
<feature type="domain" description="Mycothiol-dependent maleylpyruvate isomerase metal-binding" evidence="2">
    <location>
        <begin position="9"/>
        <end position="93"/>
    </location>
</feature>
<feature type="compositionally biased region" description="Low complexity" evidence="1">
    <location>
        <begin position="209"/>
        <end position="218"/>
    </location>
</feature>
<comment type="caution">
    <text evidence="3">The sequence shown here is derived from an EMBL/GenBank/DDBJ whole genome shotgun (WGS) entry which is preliminary data.</text>
</comment>
<dbReference type="GO" id="GO:0046872">
    <property type="term" value="F:metal ion binding"/>
    <property type="evidence" value="ECO:0007669"/>
    <property type="project" value="InterPro"/>
</dbReference>